<name>A0ABD0RX99_CIRMR</name>
<feature type="region of interest" description="Disordered" evidence="1">
    <location>
        <begin position="122"/>
        <end position="141"/>
    </location>
</feature>
<evidence type="ECO:0000313" key="3">
    <source>
        <dbReference type="Proteomes" id="UP001529510"/>
    </source>
</evidence>
<evidence type="ECO:0000313" key="2">
    <source>
        <dbReference type="EMBL" id="KAL0203174.1"/>
    </source>
</evidence>
<reference evidence="2 3" key="1">
    <citation type="submission" date="2024-05" db="EMBL/GenBank/DDBJ databases">
        <title>Genome sequencing and assembly of Indian major carp, Cirrhinus mrigala (Hamilton, 1822).</title>
        <authorList>
            <person name="Mohindra V."/>
            <person name="Chowdhury L.M."/>
            <person name="Lal K."/>
            <person name="Jena J.K."/>
        </authorList>
    </citation>
    <scope>NUCLEOTIDE SEQUENCE [LARGE SCALE GENOMIC DNA]</scope>
    <source>
        <strain evidence="2">CM1030</strain>
        <tissue evidence="2">Blood</tissue>
    </source>
</reference>
<dbReference type="Proteomes" id="UP001529510">
    <property type="component" value="Unassembled WGS sequence"/>
</dbReference>
<dbReference type="AlphaFoldDB" id="A0ABD0RX99"/>
<gene>
    <name evidence="2" type="ORF">M9458_001192</name>
</gene>
<comment type="caution">
    <text evidence="2">The sequence shown here is derived from an EMBL/GenBank/DDBJ whole genome shotgun (WGS) entry which is preliminary data.</text>
</comment>
<protein>
    <submittedName>
        <fullName evidence="2">Uncharacterized protein</fullName>
    </submittedName>
</protein>
<organism evidence="2 3">
    <name type="scientific">Cirrhinus mrigala</name>
    <name type="common">Mrigala</name>
    <dbReference type="NCBI Taxonomy" id="683832"/>
    <lineage>
        <taxon>Eukaryota</taxon>
        <taxon>Metazoa</taxon>
        <taxon>Chordata</taxon>
        <taxon>Craniata</taxon>
        <taxon>Vertebrata</taxon>
        <taxon>Euteleostomi</taxon>
        <taxon>Actinopterygii</taxon>
        <taxon>Neopterygii</taxon>
        <taxon>Teleostei</taxon>
        <taxon>Ostariophysi</taxon>
        <taxon>Cypriniformes</taxon>
        <taxon>Cyprinidae</taxon>
        <taxon>Labeoninae</taxon>
        <taxon>Labeonini</taxon>
        <taxon>Cirrhinus</taxon>
    </lineage>
</organism>
<feature type="compositionally biased region" description="Acidic residues" evidence="1">
    <location>
        <begin position="177"/>
        <end position="189"/>
    </location>
</feature>
<feature type="region of interest" description="Disordered" evidence="1">
    <location>
        <begin position="151"/>
        <end position="189"/>
    </location>
</feature>
<feature type="non-terminal residue" evidence="2">
    <location>
        <position position="189"/>
    </location>
</feature>
<proteinExistence type="predicted"/>
<accession>A0ABD0RX99</accession>
<sequence>MPDVMVTSKVMATSEVSSVHESGHLQESFEVSEVVAVTNTSLDSSQPQCTQSQGFLAPTWSSNVKADKPSSSQKIINQTVGSFPDGKADSIQDISSAEALGVATGEVPTLREVCHEGAIQVFDPMPDISSPKSTEDLPVVETTSASLSKSVDALSEMSGDAQTSISLKDPILAQTDSLEEVDQTEAAEK</sequence>
<keyword evidence="3" id="KW-1185">Reference proteome</keyword>
<evidence type="ECO:0000256" key="1">
    <source>
        <dbReference type="SAM" id="MobiDB-lite"/>
    </source>
</evidence>
<dbReference type="EMBL" id="JAMKFB020000001">
    <property type="protein sequence ID" value="KAL0203174.1"/>
    <property type="molecule type" value="Genomic_DNA"/>
</dbReference>